<evidence type="ECO:0000256" key="2">
    <source>
        <dbReference type="ARBA" id="ARBA00022723"/>
    </source>
</evidence>
<dbReference type="InterPro" id="IPR001041">
    <property type="entry name" value="2Fe-2S_ferredoxin-type"/>
</dbReference>
<proteinExistence type="predicted"/>
<dbReference type="SUPFAM" id="SSF47741">
    <property type="entry name" value="CO dehydrogenase ISP C-domain like"/>
    <property type="match status" value="1"/>
</dbReference>
<keyword evidence="1" id="KW-0001">2Fe-2S</keyword>
<dbReference type="InterPro" id="IPR002888">
    <property type="entry name" value="2Fe-2S-bd"/>
</dbReference>
<evidence type="ECO:0000259" key="6">
    <source>
        <dbReference type="PROSITE" id="PS51085"/>
    </source>
</evidence>
<dbReference type="PANTHER" id="PTHR44379:SF7">
    <property type="entry name" value="XANTHINE DEHYDROGENASE SUBUNIT E-RELATED"/>
    <property type="match status" value="1"/>
</dbReference>
<organism evidence="7 8">
    <name type="scientific">Geomicrobium sediminis</name>
    <dbReference type="NCBI Taxonomy" id="1347788"/>
    <lineage>
        <taxon>Bacteria</taxon>
        <taxon>Bacillati</taxon>
        <taxon>Bacillota</taxon>
        <taxon>Bacilli</taxon>
        <taxon>Bacillales</taxon>
        <taxon>Geomicrobium</taxon>
    </lineage>
</organism>
<keyword evidence="3" id="KW-0560">Oxidoreductase</keyword>
<dbReference type="PANTHER" id="PTHR44379">
    <property type="entry name" value="OXIDOREDUCTASE WITH IRON-SULFUR SUBUNIT"/>
    <property type="match status" value="1"/>
</dbReference>
<keyword evidence="5" id="KW-0411">Iron-sulfur</keyword>
<dbReference type="SUPFAM" id="SSF54292">
    <property type="entry name" value="2Fe-2S ferredoxin-like"/>
    <property type="match status" value="1"/>
</dbReference>
<keyword evidence="4" id="KW-0408">Iron</keyword>
<dbReference type="PROSITE" id="PS51085">
    <property type="entry name" value="2FE2S_FER_2"/>
    <property type="match status" value="1"/>
</dbReference>
<name>A0ABS2P8P2_9BACL</name>
<evidence type="ECO:0000256" key="4">
    <source>
        <dbReference type="ARBA" id="ARBA00023004"/>
    </source>
</evidence>
<dbReference type="CDD" id="cd00207">
    <property type="entry name" value="fer2"/>
    <property type="match status" value="1"/>
</dbReference>
<evidence type="ECO:0000256" key="3">
    <source>
        <dbReference type="ARBA" id="ARBA00023002"/>
    </source>
</evidence>
<protein>
    <submittedName>
        <fullName evidence="7">Xanthine dehydrogenase E subunit</fullName>
    </submittedName>
</protein>
<accession>A0ABS2P8P2</accession>
<sequence length="163" mass="17401">MVERATDCKPQMISMTLNGERVSIQANETDRLTDVLRHGEPSLTGTKLSCGIGRCGACSVLVNGELVNSCLLMAYQVEGASVTTIEGVGKGSLDPIQIAFMEEGGFQCGYCTPGMVMAVKALLLENPEPNDEQIVEGLSGNICRCTGYEGIKRAVRAAIRKQN</sequence>
<dbReference type="Proteomes" id="UP000741863">
    <property type="component" value="Unassembled WGS sequence"/>
</dbReference>
<dbReference type="Gene3D" id="3.10.20.30">
    <property type="match status" value="1"/>
</dbReference>
<dbReference type="InterPro" id="IPR036884">
    <property type="entry name" value="2Fe-2S-bd_dom_sf"/>
</dbReference>
<gene>
    <name evidence="7" type="ORF">JOD17_000813</name>
</gene>
<dbReference type="InterPro" id="IPR012675">
    <property type="entry name" value="Beta-grasp_dom_sf"/>
</dbReference>
<evidence type="ECO:0000313" key="8">
    <source>
        <dbReference type="Proteomes" id="UP000741863"/>
    </source>
</evidence>
<dbReference type="InterPro" id="IPR051452">
    <property type="entry name" value="Diverse_Oxidoreductases"/>
</dbReference>
<keyword evidence="2" id="KW-0479">Metal-binding</keyword>
<keyword evidence="8" id="KW-1185">Reference proteome</keyword>
<reference evidence="7 8" key="1">
    <citation type="submission" date="2021-01" db="EMBL/GenBank/DDBJ databases">
        <title>Genomic Encyclopedia of Type Strains, Phase IV (KMG-IV): sequencing the most valuable type-strain genomes for metagenomic binning, comparative biology and taxonomic classification.</title>
        <authorList>
            <person name="Goeker M."/>
        </authorList>
    </citation>
    <scope>NUCLEOTIDE SEQUENCE [LARGE SCALE GENOMIC DNA]</scope>
    <source>
        <strain evidence="7 8">DSM 25540</strain>
    </source>
</reference>
<dbReference type="Pfam" id="PF00111">
    <property type="entry name" value="Fer2"/>
    <property type="match status" value="1"/>
</dbReference>
<dbReference type="PROSITE" id="PS00197">
    <property type="entry name" value="2FE2S_FER_1"/>
    <property type="match status" value="1"/>
</dbReference>
<dbReference type="InterPro" id="IPR036010">
    <property type="entry name" value="2Fe-2S_ferredoxin-like_sf"/>
</dbReference>
<feature type="domain" description="2Fe-2S ferredoxin-type" evidence="6">
    <location>
        <begin position="11"/>
        <end position="88"/>
    </location>
</feature>
<evidence type="ECO:0000313" key="7">
    <source>
        <dbReference type="EMBL" id="MBM7631721.1"/>
    </source>
</evidence>
<dbReference type="EMBL" id="JAFBEC010000002">
    <property type="protein sequence ID" value="MBM7631721.1"/>
    <property type="molecule type" value="Genomic_DNA"/>
</dbReference>
<dbReference type="InterPro" id="IPR006058">
    <property type="entry name" value="2Fe2S_fd_BS"/>
</dbReference>
<dbReference type="Gene3D" id="1.10.150.120">
    <property type="entry name" value="[2Fe-2S]-binding domain"/>
    <property type="match status" value="1"/>
</dbReference>
<dbReference type="Pfam" id="PF01799">
    <property type="entry name" value="Fer2_2"/>
    <property type="match status" value="1"/>
</dbReference>
<evidence type="ECO:0000256" key="5">
    <source>
        <dbReference type="ARBA" id="ARBA00023014"/>
    </source>
</evidence>
<comment type="caution">
    <text evidence="7">The sequence shown here is derived from an EMBL/GenBank/DDBJ whole genome shotgun (WGS) entry which is preliminary data.</text>
</comment>
<evidence type="ECO:0000256" key="1">
    <source>
        <dbReference type="ARBA" id="ARBA00022714"/>
    </source>
</evidence>